<dbReference type="Pfam" id="PF04504">
    <property type="entry name" value="GeBP-like_DBD"/>
    <property type="match status" value="1"/>
</dbReference>
<organism evidence="5 6">
    <name type="scientific">Brassica carinata</name>
    <name type="common">Ethiopian mustard</name>
    <name type="synonym">Abyssinian cabbage</name>
    <dbReference type="NCBI Taxonomy" id="52824"/>
    <lineage>
        <taxon>Eukaryota</taxon>
        <taxon>Viridiplantae</taxon>
        <taxon>Streptophyta</taxon>
        <taxon>Embryophyta</taxon>
        <taxon>Tracheophyta</taxon>
        <taxon>Spermatophyta</taxon>
        <taxon>Magnoliopsida</taxon>
        <taxon>eudicotyledons</taxon>
        <taxon>Gunneridae</taxon>
        <taxon>Pentapetalae</taxon>
        <taxon>rosids</taxon>
        <taxon>malvids</taxon>
        <taxon>Brassicales</taxon>
        <taxon>Brassicaceae</taxon>
        <taxon>Brassiceae</taxon>
        <taxon>Brassica</taxon>
    </lineage>
</organism>
<dbReference type="GO" id="GO:0006355">
    <property type="term" value="P:regulation of DNA-templated transcription"/>
    <property type="evidence" value="ECO:0007669"/>
    <property type="project" value="InterPro"/>
</dbReference>
<comment type="similarity">
    <text evidence="1">Belongs to the GeBP family.</text>
</comment>
<dbReference type="PANTHER" id="PTHR31662:SF1">
    <property type="entry name" value="OS01G0249900 PROTEIN"/>
    <property type="match status" value="1"/>
</dbReference>
<evidence type="ECO:0000256" key="2">
    <source>
        <dbReference type="SAM" id="Coils"/>
    </source>
</evidence>
<evidence type="ECO:0000256" key="3">
    <source>
        <dbReference type="SAM" id="MobiDB-lite"/>
    </source>
</evidence>
<keyword evidence="6" id="KW-1185">Reference proteome</keyword>
<evidence type="ECO:0000313" key="5">
    <source>
        <dbReference type="EMBL" id="KAG2244143.1"/>
    </source>
</evidence>
<sequence length="411" mass="44663">MASDEREAVFSVESPELEEDGSAGVGGGGGGGETDSDEEAVMPEPNAPDEDDHEYEEDLNSPLASATATVTVALPSGSAVPVAAIPVDSDPKWHRTTTEIVHLRPPPPIDDSRRLFQRLWTDEDEIELLRGFLDYITTHRGGSGSSHHPPDTAPFYEQIKSKLQLEFNKNQLVEKLRRLKKKYRNVMSKFSSGKEVVFKSSHDQATFDISRKIWNPTGKIIGFEDNNVMEFEETNGNNAHVEVDSENVLEKKVTVSSGSRKRPRSRIGKIDEDKAVSLSDGPVPSVNLNENVPAFGEFGDGRNLGGLIEETVKSCVSPLIKEMMDGTTGMMMAAVGGFPGGGGAHAMGVLSPMLMPSVNLGGFGGGNGGVGDERWRRQQILELEVYSRRLELVQEQIRATVNELKTMPSGG</sequence>
<dbReference type="Proteomes" id="UP000886595">
    <property type="component" value="Unassembled WGS sequence"/>
</dbReference>
<dbReference type="EMBL" id="JAAMPC010000105">
    <property type="protein sequence ID" value="KAG2244143.1"/>
    <property type="molecule type" value="Genomic_DNA"/>
</dbReference>
<accession>A0A8X7P4R9</accession>
<proteinExistence type="inferred from homology"/>
<feature type="coiled-coil region" evidence="2">
    <location>
        <begin position="162"/>
        <end position="189"/>
    </location>
</feature>
<dbReference type="InterPro" id="IPR053932">
    <property type="entry name" value="GeBP-like_DBD"/>
</dbReference>
<dbReference type="InterPro" id="IPR007592">
    <property type="entry name" value="GEBP"/>
</dbReference>
<gene>
    <name evidence="5" type="ORF">Bca52824_094001</name>
</gene>
<feature type="compositionally biased region" description="Gly residues" evidence="3">
    <location>
        <begin position="23"/>
        <end position="33"/>
    </location>
</feature>
<protein>
    <recommendedName>
        <fullName evidence="4">Glabrous enhancer-binding protein-like DBD domain-containing protein</fullName>
    </recommendedName>
</protein>
<dbReference type="AlphaFoldDB" id="A0A8X7P4R9"/>
<comment type="caution">
    <text evidence="5">The sequence shown here is derived from an EMBL/GenBank/DDBJ whole genome shotgun (WGS) entry which is preliminary data.</text>
</comment>
<dbReference type="PANTHER" id="PTHR31662">
    <property type="entry name" value="BNAANNG10740D PROTEIN-RELATED"/>
    <property type="match status" value="1"/>
</dbReference>
<evidence type="ECO:0000256" key="1">
    <source>
        <dbReference type="ARBA" id="ARBA00010820"/>
    </source>
</evidence>
<evidence type="ECO:0000259" key="4">
    <source>
        <dbReference type="Pfam" id="PF04504"/>
    </source>
</evidence>
<feature type="compositionally biased region" description="Acidic residues" evidence="3">
    <location>
        <begin position="34"/>
        <end position="59"/>
    </location>
</feature>
<feature type="domain" description="Glabrous enhancer-binding protein-like DBD" evidence="4">
    <location>
        <begin position="116"/>
        <end position="215"/>
    </location>
</feature>
<keyword evidence="2" id="KW-0175">Coiled coil</keyword>
<dbReference type="GO" id="GO:0005634">
    <property type="term" value="C:nucleus"/>
    <property type="evidence" value="ECO:0007669"/>
    <property type="project" value="TreeGrafter"/>
</dbReference>
<name>A0A8X7P4R9_BRACI</name>
<dbReference type="OrthoDB" id="669440at2759"/>
<reference evidence="5 6" key="1">
    <citation type="submission" date="2020-02" db="EMBL/GenBank/DDBJ databases">
        <authorList>
            <person name="Ma Q."/>
            <person name="Huang Y."/>
            <person name="Song X."/>
            <person name="Pei D."/>
        </authorList>
    </citation>
    <scope>NUCLEOTIDE SEQUENCE [LARGE SCALE GENOMIC DNA]</scope>
    <source>
        <strain evidence="5">Sxm20200214</strain>
        <tissue evidence="5">Leaf</tissue>
    </source>
</reference>
<feature type="region of interest" description="Disordered" evidence="3">
    <location>
        <begin position="1"/>
        <end position="62"/>
    </location>
</feature>
<evidence type="ECO:0000313" key="6">
    <source>
        <dbReference type="Proteomes" id="UP000886595"/>
    </source>
</evidence>